<dbReference type="GO" id="GO:0016462">
    <property type="term" value="F:pyrophosphatase activity"/>
    <property type="evidence" value="ECO:0007669"/>
    <property type="project" value="TreeGrafter"/>
</dbReference>
<comment type="caution">
    <text evidence="4">The sequence shown here is derived from an EMBL/GenBank/DDBJ whole genome shotgun (WGS) entry which is preliminary data.</text>
</comment>
<evidence type="ECO:0000256" key="1">
    <source>
        <dbReference type="ARBA" id="ARBA00007125"/>
    </source>
</evidence>
<dbReference type="PANTHER" id="PTHR30005">
    <property type="entry name" value="EXOPOLYPHOSPHATASE"/>
    <property type="match status" value="1"/>
</dbReference>
<gene>
    <name evidence="4" type="ORF">GCM10012282_63230</name>
</gene>
<dbReference type="Pfam" id="PF02541">
    <property type="entry name" value="Ppx-GppA"/>
    <property type="match status" value="1"/>
</dbReference>
<feature type="region of interest" description="Disordered" evidence="2">
    <location>
        <begin position="160"/>
        <end position="228"/>
    </location>
</feature>
<dbReference type="SUPFAM" id="SSF69047">
    <property type="entry name" value="Hypothetical protein YjbJ"/>
    <property type="match status" value="1"/>
</dbReference>
<dbReference type="Proteomes" id="UP000625682">
    <property type="component" value="Unassembled WGS sequence"/>
</dbReference>
<proteinExistence type="inferred from homology"/>
<evidence type="ECO:0000259" key="3">
    <source>
        <dbReference type="Pfam" id="PF02541"/>
    </source>
</evidence>
<feature type="domain" description="Ppx/GppA phosphatase N-terminal" evidence="3">
    <location>
        <begin position="2"/>
        <end position="169"/>
    </location>
</feature>
<dbReference type="SUPFAM" id="SSF53067">
    <property type="entry name" value="Actin-like ATPase domain"/>
    <property type="match status" value="2"/>
</dbReference>
<feature type="compositionally biased region" description="Low complexity" evidence="2">
    <location>
        <begin position="179"/>
        <end position="208"/>
    </location>
</feature>
<dbReference type="Gene3D" id="3.30.420.150">
    <property type="entry name" value="Exopolyphosphatase. Domain 2"/>
    <property type="match status" value="1"/>
</dbReference>
<feature type="compositionally biased region" description="Basic and acidic residues" evidence="2">
    <location>
        <begin position="327"/>
        <end position="387"/>
    </location>
</feature>
<accession>A0A917LD30</accession>
<dbReference type="InterPro" id="IPR003695">
    <property type="entry name" value="Ppx_GppA_N"/>
</dbReference>
<organism evidence="4 5">
    <name type="scientific">Streptomyces lacrimifluminis</name>
    <dbReference type="NCBI Taxonomy" id="1500077"/>
    <lineage>
        <taxon>Bacteria</taxon>
        <taxon>Bacillati</taxon>
        <taxon>Actinomycetota</taxon>
        <taxon>Actinomycetes</taxon>
        <taxon>Kitasatosporales</taxon>
        <taxon>Streptomycetaceae</taxon>
        <taxon>Streptomyces</taxon>
    </lineage>
</organism>
<dbReference type="InterPro" id="IPR050273">
    <property type="entry name" value="GppA/Ppx_hydrolase"/>
</dbReference>
<evidence type="ECO:0000313" key="4">
    <source>
        <dbReference type="EMBL" id="GGJ57359.1"/>
    </source>
</evidence>
<dbReference type="PANTHER" id="PTHR30005:SF0">
    <property type="entry name" value="RETROGRADE REGULATION PROTEIN 2"/>
    <property type="match status" value="1"/>
</dbReference>
<reference evidence="4" key="2">
    <citation type="submission" date="2020-09" db="EMBL/GenBank/DDBJ databases">
        <authorList>
            <person name="Sun Q."/>
            <person name="Zhou Y."/>
        </authorList>
    </citation>
    <scope>NUCLEOTIDE SEQUENCE</scope>
    <source>
        <strain evidence="4">CGMCC 4.7272</strain>
    </source>
</reference>
<dbReference type="EMBL" id="BMMU01000027">
    <property type="protein sequence ID" value="GGJ57359.1"/>
    <property type="molecule type" value="Genomic_DNA"/>
</dbReference>
<sequence>MKWKLRLAEKVEPGGVIPEESVRQLVSAVASADETARRWGAGGPPAFATAVVRTAPNRLDVLRTVRDETGVRLCTLPGEAEAEPTFLGARRWMGRRAGSLVLFDIGGGSLEMALGRGRLPDFAASLPLGAGRLTREFPGGQDPPSGEDLRALRRRVRHQLRDRGRTAQVGRAPHGGGDLADLPAAGPALRGPTRPPGRLRGAAAVPGRSPHLSAPARRPVGGRAGDAPRRLRAVGPAEFGRSGGRAHGDEADRHRDAHHLPVGHPRRSAAAVCRGRRIVVGRDHPGAGRSGAREADAAADRDAGGLRRRRLCGRAAPDPGGVTAMADKGRTDKIKGKAKEIVGKATSDREQELEGKLEQARGEAKKIRGEAQERASKAARSDKRDRG</sequence>
<comment type="similarity">
    <text evidence="1">Belongs to the GppA/Ppx family.</text>
</comment>
<feature type="region of interest" description="Disordered" evidence="2">
    <location>
        <begin position="281"/>
        <end position="387"/>
    </location>
</feature>
<evidence type="ECO:0000256" key="2">
    <source>
        <dbReference type="SAM" id="MobiDB-lite"/>
    </source>
</evidence>
<evidence type="ECO:0000313" key="5">
    <source>
        <dbReference type="Proteomes" id="UP000625682"/>
    </source>
</evidence>
<reference evidence="4" key="1">
    <citation type="journal article" date="2014" name="Int. J. Syst. Evol. Microbiol.">
        <title>Complete genome sequence of Corynebacterium casei LMG S-19264T (=DSM 44701T), isolated from a smear-ripened cheese.</title>
        <authorList>
            <consortium name="US DOE Joint Genome Institute (JGI-PGF)"/>
            <person name="Walter F."/>
            <person name="Albersmeier A."/>
            <person name="Kalinowski J."/>
            <person name="Ruckert C."/>
        </authorList>
    </citation>
    <scope>NUCLEOTIDE SEQUENCE</scope>
    <source>
        <strain evidence="4">CGMCC 4.7272</strain>
    </source>
</reference>
<dbReference type="AlphaFoldDB" id="A0A917LD30"/>
<dbReference type="Gene3D" id="3.30.420.40">
    <property type="match status" value="1"/>
</dbReference>
<feature type="compositionally biased region" description="Basic and acidic residues" evidence="2">
    <location>
        <begin position="281"/>
        <end position="305"/>
    </location>
</feature>
<dbReference type="InterPro" id="IPR036629">
    <property type="entry name" value="YjbJ_sf"/>
</dbReference>
<name>A0A917LD30_9ACTN</name>
<dbReference type="Gene3D" id="1.10.1470.10">
    <property type="entry name" value="YjbJ"/>
    <property type="match status" value="1"/>
</dbReference>
<keyword evidence="5" id="KW-1185">Reference proteome</keyword>
<dbReference type="InterPro" id="IPR043129">
    <property type="entry name" value="ATPase_NBD"/>
</dbReference>
<protein>
    <recommendedName>
        <fullName evidence="3">Ppx/GppA phosphatase N-terminal domain-containing protein</fullName>
    </recommendedName>
</protein>